<dbReference type="HOGENOM" id="CLU_055491_5_0_6"/>
<dbReference type="Gene3D" id="2.170.150.70">
    <property type="match status" value="1"/>
</dbReference>
<dbReference type="PROSITE" id="PS51891">
    <property type="entry name" value="CENP_V_GFA"/>
    <property type="match status" value="1"/>
</dbReference>
<keyword evidence="6" id="KW-1185">Reference proteome</keyword>
<accession>A0A024HJH8</accession>
<dbReference type="RefSeq" id="WP_043253306.1">
    <property type="nucleotide sequence ID" value="NZ_HG322950.1"/>
</dbReference>
<evidence type="ECO:0000256" key="2">
    <source>
        <dbReference type="ARBA" id="ARBA00022723"/>
    </source>
</evidence>
<evidence type="ECO:0000313" key="6">
    <source>
        <dbReference type="Proteomes" id="UP000025241"/>
    </source>
</evidence>
<gene>
    <name evidence="5" type="ORF">PKB_3461</name>
</gene>
<dbReference type="PATRIC" id="fig|1301098.3.peg.3478"/>
<dbReference type="InterPro" id="IPR006913">
    <property type="entry name" value="CENP-V/GFA"/>
</dbReference>
<dbReference type="OrthoDB" id="9805575at2"/>
<reference evidence="5 6" key="2">
    <citation type="submission" date="2014-05" db="EMBL/GenBank/DDBJ databases">
        <title>Genome sequence of the 3-chlorobenzoate degrading bacterium Pseudomonas knackmussii B13 shows multiple evidence for horizontal gene transfer.</title>
        <authorList>
            <person name="Miyazaki R."/>
            <person name="Bertelli C."/>
            <person name="Falquet L."/>
            <person name="Robinson-Rechavi M."/>
            <person name="Gharib W."/>
            <person name="Roy S."/>
            <person name="Van der Meer J.R."/>
        </authorList>
    </citation>
    <scope>NUCLEOTIDE SEQUENCE [LARGE SCALE GENOMIC DNA]</scope>
    <source>
        <strain evidence="5 6">B13</strain>
    </source>
</reference>
<dbReference type="eggNOG" id="COG3791">
    <property type="taxonomic scope" value="Bacteria"/>
</dbReference>
<keyword evidence="3" id="KW-0862">Zinc</keyword>
<dbReference type="GO" id="GO:0046872">
    <property type="term" value="F:metal ion binding"/>
    <property type="evidence" value="ECO:0007669"/>
    <property type="project" value="UniProtKB-KW"/>
</dbReference>
<evidence type="ECO:0000256" key="1">
    <source>
        <dbReference type="ARBA" id="ARBA00005495"/>
    </source>
</evidence>
<feature type="domain" description="CENP-V/GFA" evidence="4">
    <location>
        <begin position="5"/>
        <end position="128"/>
    </location>
</feature>
<dbReference type="Pfam" id="PF04828">
    <property type="entry name" value="GFA"/>
    <property type="match status" value="1"/>
</dbReference>
<dbReference type="AlphaFoldDB" id="A0A024HJH8"/>
<keyword evidence="2" id="KW-0479">Metal-binding</keyword>
<organism evidence="5 6">
    <name type="scientific">Pseudomonas knackmussii (strain DSM 6978 / CCUG 54928 / LMG 23759 / B13)</name>
    <dbReference type="NCBI Taxonomy" id="1301098"/>
    <lineage>
        <taxon>Bacteria</taxon>
        <taxon>Pseudomonadati</taxon>
        <taxon>Pseudomonadota</taxon>
        <taxon>Gammaproteobacteria</taxon>
        <taxon>Pseudomonadales</taxon>
        <taxon>Pseudomonadaceae</taxon>
        <taxon>Pseudomonas</taxon>
    </lineage>
</organism>
<dbReference type="KEGG" id="pkc:PKB_3461"/>
<dbReference type="Proteomes" id="UP000025241">
    <property type="component" value="Chromosome I"/>
</dbReference>
<protein>
    <recommendedName>
        <fullName evidence="4">CENP-V/GFA domain-containing protein</fullName>
    </recommendedName>
</protein>
<proteinExistence type="inferred from homology"/>
<dbReference type="SUPFAM" id="SSF51316">
    <property type="entry name" value="Mss4-like"/>
    <property type="match status" value="1"/>
</dbReference>
<comment type="similarity">
    <text evidence="1">Belongs to the Gfa family.</text>
</comment>
<reference evidence="5 6" key="1">
    <citation type="submission" date="2013-03" db="EMBL/GenBank/DDBJ databases">
        <authorList>
            <person name="Linke B."/>
        </authorList>
    </citation>
    <scope>NUCLEOTIDE SEQUENCE [LARGE SCALE GENOMIC DNA]</scope>
    <source>
        <strain evidence="5 6">B13</strain>
    </source>
</reference>
<evidence type="ECO:0000256" key="3">
    <source>
        <dbReference type="ARBA" id="ARBA00022833"/>
    </source>
</evidence>
<dbReference type="EMBL" id="HG322950">
    <property type="protein sequence ID" value="CDF84804.1"/>
    <property type="molecule type" value="Genomic_DNA"/>
</dbReference>
<sequence>MSHPLHGSCHCTNLQVHVGLSREPLDYQPRACDCGFCQAHGAAYISDAAGSLAIEWHEEPGRYRHGSRNAEFLFCRQCGVLVAVTYEADGRTFAALNVRALGSDTGFAAEAPASPQQLPPEQRIERWKKLWFADVVLRPATAAAPA</sequence>
<evidence type="ECO:0000313" key="5">
    <source>
        <dbReference type="EMBL" id="CDF84804.1"/>
    </source>
</evidence>
<dbReference type="InterPro" id="IPR011057">
    <property type="entry name" value="Mss4-like_sf"/>
</dbReference>
<dbReference type="GO" id="GO:0016846">
    <property type="term" value="F:carbon-sulfur lyase activity"/>
    <property type="evidence" value="ECO:0007669"/>
    <property type="project" value="InterPro"/>
</dbReference>
<name>A0A024HJH8_PSEKB</name>
<evidence type="ECO:0000259" key="4">
    <source>
        <dbReference type="PROSITE" id="PS51891"/>
    </source>
</evidence>
<dbReference type="STRING" id="1301098.PKB_3461"/>